<dbReference type="InterPro" id="IPR038225">
    <property type="entry name" value="TagF_sf"/>
</dbReference>
<reference evidence="1" key="1">
    <citation type="submission" date="2018-06" db="EMBL/GenBank/DDBJ databases">
        <authorList>
            <person name="Zhirakovskaya E."/>
        </authorList>
    </citation>
    <scope>NUCLEOTIDE SEQUENCE</scope>
</reference>
<dbReference type="Pfam" id="PF09867">
    <property type="entry name" value="TagF_N"/>
    <property type="match status" value="1"/>
</dbReference>
<dbReference type="InterPro" id="IPR017748">
    <property type="entry name" value="TagF"/>
</dbReference>
<evidence type="ECO:0000313" key="1">
    <source>
        <dbReference type="EMBL" id="VAW94479.1"/>
    </source>
</evidence>
<gene>
    <name evidence="1" type="ORF">MNBD_GAMMA21-2136</name>
</gene>
<name>A0A3B1A8E5_9ZZZZ</name>
<protein>
    <recommendedName>
        <fullName evidence="2">Type VI secretion system-associated protein TagF</fullName>
    </recommendedName>
</protein>
<sequence length="338" mass="38644">MFTFKNKQEKVSHQPVIREVIGCCGKLPLHGDFIKHNIKVREAVALDEWVQDGVTLLNRRFEDRWKKVFLLSPNYRFVFAGNENDKTMTGVIAPSTDKVGRNYPFVMFRASDNSTLKYHQAVTPLAFADTYKSFDALAAHPWKNESLDMLLNSIDVTGSQQIDIQNVDWTERLLSTLENTTIGDIWEEVLPGSDEKLRVAFMYVVMSSLQTVARRSPTRVHWGLRFPLPTGDNAIKHIVFWLQLSKTAIGERNWRANFVWNPAAPGIPARLLLFFHQIPASYFTLLVETRRTDDTVMDVLQEIETLNADPIQLSKYHFPADMSLQEVLDEVANSTVMA</sequence>
<evidence type="ECO:0008006" key="2">
    <source>
        <dbReference type="Google" id="ProtNLM"/>
    </source>
</evidence>
<dbReference type="EMBL" id="UOFR01000028">
    <property type="protein sequence ID" value="VAW94479.1"/>
    <property type="molecule type" value="Genomic_DNA"/>
</dbReference>
<organism evidence="1">
    <name type="scientific">hydrothermal vent metagenome</name>
    <dbReference type="NCBI Taxonomy" id="652676"/>
    <lineage>
        <taxon>unclassified sequences</taxon>
        <taxon>metagenomes</taxon>
        <taxon>ecological metagenomes</taxon>
    </lineage>
</organism>
<proteinExistence type="predicted"/>
<dbReference type="Gene3D" id="3.40.1730.10">
    <property type="entry name" value="pa0076 domain"/>
    <property type="match status" value="1"/>
</dbReference>
<accession>A0A3B1A8E5</accession>
<dbReference type="AlphaFoldDB" id="A0A3B1A8E5"/>
<dbReference type="NCBIfam" id="TIGR03373">
    <property type="entry name" value="VI_minor_4"/>
    <property type="match status" value="1"/>
</dbReference>